<dbReference type="PROSITE" id="PS50850">
    <property type="entry name" value="MFS"/>
    <property type="match status" value="1"/>
</dbReference>
<dbReference type="AlphaFoldDB" id="A0ABD4WWQ9"/>
<feature type="transmembrane region" description="Helical" evidence="6">
    <location>
        <begin position="139"/>
        <end position="163"/>
    </location>
</feature>
<feature type="transmembrane region" description="Helical" evidence="6">
    <location>
        <begin position="69"/>
        <end position="92"/>
    </location>
</feature>
<evidence type="ECO:0000313" key="8">
    <source>
        <dbReference type="EMBL" id="MDD9784640.1"/>
    </source>
</evidence>
<keyword evidence="5 6" id="KW-0472">Membrane</keyword>
<comment type="subcellular location">
    <subcellularLocation>
        <location evidence="1">Cell membrane</location>
        <topology evidence="1">Multi-pass membrane protein</topology>
    </subcellularLocation>
</comment>
<dbReference type="GO" id="GO:0005886">
    <property type="term" value="C:plasma membrane"/>
    <property type="evidence" value="ECO:0007669"/>
    <property type="project" value="UniProtKB-SubCell"/>
</dbReference>
<gene>
    <name evidence="8" type="ORF">PVE99_19945</name>
</gene>
<dbReference type="Gene3D" id="1.20.1250.20">
    <property type="entry name" value="MFS general substrate transporter like domains"/>
    <property type="match status" value="1"/>
</dbReference>
<dbReference type="Proteomes" id="UP001213771">
    <property type="component" value="Unassembled WGS sequence"/>
</dbReference>
<evidence type="ECO:0000313" key="9">
    <source>
        <dbReference type="Proteomes" id="UP001213771"/>
    </source>
</evidence>
<dbReference type="PANTHER" id="PTHR23546:SF1">
    <property type="entry name" value="MEMBRANE PROTEIN"/>
    <property type="match status" value="1"/>
</dbReference>
<dbReference type="InterPro" id="IPR036259">
    <property type="entry name" value="MFS_trans_sf"/>
</dbReference>
<feature type="transmembrane region" description="Helical" evidence="6">
    <location>
        <begin position="98"/>
        <end position="127"/>
    </location>
</feature>
<protein>
    <submittedName>
        <fullName evidence="8">MFS transporter</fullName>
    </submittedName>
</protein>
<name>A0ABD4WWQ9_PRIMG</name>
<dbReference type="Pfam" id="PF07690">
    <property type="entry name" value="MFS_1"/>
    <property type="match status" value="1"/>
</dbReference>
<feature type="transmembrane region" description="Helical" evidence="6">
    <location>
        <begin position="211"/>
        <end position="231"/>
    </location>
</feature>
<feature type="transmembrane region" description="Helical" evidence="6">
    <location>
        <begin position="278"/>
        <end position="298"/>
    </location>
</feature>
<feature type="transmembrane region" description="Helical" evidence="6">
    <location>
        <begin position="339"/>
        <end position="361"/>
    </location>
</feature>
<evidence type="ECO:0000256" key="6">
    <source>
        <dbReference type="SAM" id="Phobius"/>
    </source>
</evidence>
<keyword evidence="4 6" id="KW-1133">Transmembrane helix</keyword>
<evidence type="ECO:0000256" key="4">
    <source>
        <dbReference type="ARBA" id="ARBA00022989"/>
    </source>
</evidence>
<proteinExistence type="predicted"/>
<feature type="transmembrane region" description="Helical" evidence="6">
    <location>
        <begin position="251"/>
        <end position="271"/>
    </location>
</feature>
<evidence type="ECO:0000256" key="1">
    <source>
        <dbReference type="ARBA" id="ARBA00004651"/>
    </source>
</evidence>
<feature type="transmembrane region" description="Helical" evidence="6">
    <location>
        <begin position="169"/>
        <end position="190"/>
    </location>
</feature>
<evidence type="ECO:0000256" key="2">
    <source>
        <dbReference type="ARBA" id="ARBA00022448"/>
    </source>
</evidence>
<feature type="transmembrane region" description="Helical" evidence="6">
    <location>
        <begin position="304"/>
        <end position="327"/>
    </location>
</feature>
<dbReference type="InterPro" id="IPR011701">
    <property type="entry name" value="MFS"/>
</dbReference>
<keyword evidence="2" id="KW-0813">Transport</keyword>
<organism evidence="8 9">
    <name type="scientific">Priestia megaterium</name>
    <name type="common">Bacillus megaterium</name>
    <dbReference type="NCBI Taxonomy" id="1404"/>
    <lineage>
        <taxon>Bacteria</taxon>
        <taxon>Bacillati</taxon>
        <taxon>Bacillota</taxon>
        <taxon>Bacilli</taxon>
        <taxon>Bacillales</taxon>
        <taxon>Bacillaceae</taxon>
        <taxon>Priestia</taxon>
    </lineage>
</organism>
<accession>A0ABD4WWQ9</accession>
<keyword evidence="3 6" id="KW-0812">Transmembrane</keyword>
<feature type="domain" description="Major facilitator superfamily (MFS) profile" evidence="7">
    <location>
        <begin position="1"/>
        <end position="392"/>
    </location>
</feature>
<dbReference type="SUPFAM" id="SSF103473">
    <property type="entry name" value="MFS general substrate transporter"/>
    <property type="match status" value="1"/>
</dbReference>
<dbReference type="PANTHER" id="PTHR23546">
    <property type="entry name" value="TRANSPORT PROTEIN"/>
    <property type="match status" value="1"/>
</dbReference>
<reference evidence="8 9" key="1">
    <citation type="submission" date="2023-02" db="EMBL/GenBank/DDBJ databases">
        <authorList>
            <person name="Olszewska D."/>
        </authorList>
    </citation>
    <scope>NUCLEOTIDE SEQUENCE [LARGE SCALE GENOMIC DNA]</scope>
    <source>
        <strain evidence="8 9">FDU301</strain>
    </source>
</reference>
<feature type="transmembrane region" description="Helical" evidence="6">
    <location>
        <begin position="367"/>
        <end position="386"/>
    </location>
</feature>
<evidence type="ECO:0000256" key="3">
    <source>
        <dbReference type="ARBA" id="ARBA00022692"/>
    </source>
</evidence>
<evidence type="ECO:0000259" key="7">
    <source>
        <dbReference type="PROSITE" id="PS50850"/>
    </source>
</evidence>
<feature type="transmembrane region" description="Helical" evidence="6">
    <location>
        <begin position="37"/>
        <end position="57"/>
    </location>
</feature>
<comment type="caution">
    <text evidence="8">The sequence shown here is derived from an EMBL/GenBank/DDBJ whole genome shotgun (WGS) entry which is preliminary data.</text>
</comment>
<sequence length="402" mass="43214">MKASVVIFLAVLFQYSCGNAINPLIAPLARETGISEVQSGLFFTLSSLMWLIASPYWGRQSESVGRKRVMLIGLGSCSLLYMLFALIGSWGLSYHPAALLLFILLLLTRIASGLFFSTVPVAAQAYIADTTQGKERTSALTLVWIGSGLGSIIGPSLGIVSSYGFMTPLYVAAILPLTGFILVWTQLPSTKKKNTLVNTRKYQKVRPFDKRIWPFLLLITALQATTLSMQVTTGFFVKDQFHFSLSEAAKVIGLIFMFSGIASITSQLVFVRTLKLSASRLLIIGTSLILLSFTSLFFHTHMAALYVTFTLLGLGIGLVLPGATSGASLSVSESEQGATAGLITAAQGLGTLSGPIIGTSLYPLNSLYPYIATSALFLSASIVIWIKVKQQHAGNTKEISLN</sequence>
<dbReference type="EMBL" id="JARAOX010000198">
    <property type="protein sequence ID" value="MDD9784640.1"/>
    <property type="molecule type" value="Genomic_DNA"/>
</dbReference>
<evidence type="ECO:0000256" key="5">
    <source>
        <dbReference type="ARBA" id="ARBA00023136"/>
    </source>
</evidence>
<dbReference type="InterPro" id="IPR020846">
    <property type="entry name" value="MFS_dom"/>
</dbReference>
<dbReference type="RefSeq" id="WP_177564409.1">
    <property type="nucleotide sequence ID" value="NZ_CP058268.1"/>
</dbReference>